<evidence type="ECO:0000313" key="1">
    <source>
        <dbReference type="EnsemblPlants" id="OPUNC06G13380.1"/>
    </source>
</evidence>
<dbReference type="Proteomes" id="UP000026962">
    <property type="component" value="Chromosome 6"/>
</dbReference>
<keyword evidence="2" id="KW-1185">Reference proteome</keyword>
<reference evidence="1" key="1">
    <citation type="submission" date="2015-04" db="UniProtKB">
        <authorList>
            <consortium name="EnsemblPlants"/>
        </authorList>
    </citation>
    <scope>IDENTIFICATION</scope>
</reference>
<dbReference type="EnsemblPlants" id="OPUNC06G13380.1">
    <property type="protein sequence ID" value="OPUNC06G13380.1"/>
    <property type="gene ID" value="OPUNC06G13380"/>
</dbReference>
<dbReference type="Gramene" id="OPUNC06G13380.1">
    <property type="protein sequence ID" value="OPUNC06G13380.1"/>
    <property type="gene ID" value="OPUNC06G13380"/>
</dbReference>
<sequence length="244" mass="28019">MCRHMCNHISRSTIHQPATIDTIDICTIKAEAAKRVHRESALVITAATVPSRLELGCVDDDAEFDEMESPKLWAEMAEARLLGPRKWGSDGNDMVDGSSQSWANSVNMANGPPYRFMPKACVRPPFGDWRSRNEKFVTVKNLPKAHYLLRPIYREMVINGNSYKVVNVANWMRTHPGRMLEDYDRVHVARLEGMARFWRNHQRTNRQEATARRRYSLSLVSPPSPLRMINQAMECHEITQGKNK</sequence>
<organism evidence="1">
    <name type="scientific">Oryza punctata</name>
    <name type="common">Red rice</name>
    <dbReference type="NCBI Taxonomy" id="4537"/>
    <lineage>
        <taxon>Eukaryota</taxon>
        <taxon>Viridiplantae</taxon>
        <taxon>Streptophyta</taxon>
        <taxon>Embryophyta</taxon>
        <taxon>Tracheophyta</taxon>
        <taxon>Spermatophyta</taxon>
        <taxon>Magnoliopsida</taxon>
        <taxon>Liliopsida</taxon>
        <taxon>Poales</taxon>
        <taxon>Poaceae</taxon>
        <taxon>BOP clade</taxon>
        <taxon>Oryzoideae</taxon>
        <taxon>Oryzeae</taxon>
        <taxon>Oryzinae</taxon>
        <taxon>Oryza</taxon>
    </lineage>
</organism>
<dbReference type="HOGENOM" id="CLU_1139565_0_0_1"/>
<dbReference type="AlphaFoldDB" id="A0A0E0LBH4"/>
<name>A0A0E0LBH4_ORYPU</name>
<protein>
    <submittedName>
        <fullName evidence="1">Uncharacterized protein</fullName>
    </submittedName>
</protein>
<accession>A0A0E0LBH4</accession>
<proteinExistence type="predicted"/>
<evidence type="ECO:0000313" key="2">
    <source>
        <dbReference type="Proteomes" id="UP000026962"/>
    </source>
</evidence>
<reference evidence="1" key="2">
    <citation type="submission" date="2018-05" db="EMBL/GenBank/DDBJ databases">
        <title>OpunRS2 (Oryza punctata Reference Sequence Version 2).</title>
        <authorList>
            <person name="Zhang J."/>
            <person name="Kudrna D."/>
            <person name="Lee S."/>
            <person name="Talag J."/>
            <person name="Welchert J."/>
            <person name="Wing R.A."/>
        </authorList>
    </citation>
    <scope>NUCLEOTIDE SEQUENCE [LARGE SCALE GENOMIC DNA]</scope>
</reference>